<evidence type="ECO:0000313" key="1">
    <source>
        <dbReference type="EMBL" id="NEC02222.1"/>
    </source>
</evidence>
<sequence length="156" mass="17588">MDWLFSKPSEEPERPRPGYAAHLRTAAGIGTSQIRCHRDTWAYFVEEFEKTTSHRDSHIFRPAAEKDILHEANDMIMVSISGVSLAALLDRCFDIQFRSWTPSWNYTMLDKAIAERVGKAITGALARVVPATEVDGNELVIVLDDRPVTQSTLRAE</sequence>
<comment type="caution">
    <text evidence="1">The sequence shown here is derived from an EMBL/GenBank/DDBJ whole genome shotgun (WGS) entry which is preliminary data.</text>
</comment>
<organism evidence="1 2">
    <name type="scientific">Streptomyces anulatus</name>
    <name type="common">Streptomyces chrysomallus</name>
    <dbReference type="NCBI Taxonomy" id="1892"/>
    <lineage>
        <taxon>Bacteria</taxon>
        <taxon>Bacillati</taxon>
        <taxon>Actinomycetota</taxon>
        <taxon>Actinomycetes</taxon>
        <taxon>Kitasatosporales</taxon>
        <taxon>Streptomycetaceae</taxon>
        <taxon>Streptomyces</taxon>
    </lineage>
</organism>
<evidence type="ECO:0000313" key="2">
    <source>
        <dbReference type="Proteomes" id="UP000470951"/>
    </source>
</evidence>
<dbReference type="AlphaFoldDB" id="A0A7K3RJI2"/>
<proteinExistence type="predicted"/>
<accession>A0A7K3RJI2</accession>
<reference evidence="1 2" key="1">
    <citation type="submission" date="2020-01" db="EMBL/GenBank/DDBJ databases">
        <title>Insect and environment-associated Actinomycetes.</title>
        <authorList>
            <person name="Currrie C."/>
            <person name="Chevrette M."/>
            <person name="Carlson C."/>
            <person name="Stubbendieck R."/>
            <person name="Wendt-Pienkowski E."/>
        </authorList>
    </citation>
    <scope>NUCLEOTIDE SEQUENCE [LARGE SCALE GENOMIC DNA]</scope>
    <source>
        <strain evidence="1 2">SID7903</strain>
    </source>
</reference>
<dbReference type="Proteomes" id="UP000470951">
    <property type="component" value="Unassembled WGS sequence"/>
</dbReference>
<gene>
    <name evidence="1" type="ORF">G3I58_30255</name>
</gene>
<dbReference type="EMBL" id="JAAGMS010000333">
    <property type="protein sequence ID" value="NEC02222.1"/>
    <property type="molecule type" value="Genomic_DNA"/>
</dbReference>
<dbReference type="RefSeq" id="WP_164217117.1">
    <property type="nucleotide sequence ID" value="NZ_JAAGNH010000158.1"/>
</dbReference>
<protein>
    <submittedName>
        <fullName evidence="1">Uncharacterized protein</fullName>
    </submittedName>
</protein>
<name>A0A7K3RJI2_STRAQ</name>